<protein>
    <submittedName>
        <fullName evidence="1">Uncharacterized protein</fullName>
    </submittedName>
</protein>
<name>X1JCT2_9ZZZZ</name>
<dbReference type="AlphaFoldDB" id="X1JCT2"/>
<sequence>MLEAIDLASSRSKITTVAQALRCVSNVKQGKACSQADMKATIVLLDTALKTSRRGLRATKKALMSSDNMVTRLLAKIGL</sequence>
<dbReference type="EMBL" id="BARU01030814">
    <property type="protein sequence ID" value="GAH67558.1"/>
    <property type="molecule type" value="Genomic_DNA"/>
</dbReference>
<gene>
    <name evidence="1" type="ORF">S03H2_48826</name>
</gene>
<accession>X1JCT2</accession>
<evidence type="ECO:0000313" key="1">
    <source>
        <dbReference type="EMBL" id="GAH67558.1"/>
    </source>
</evidence>
<proteinExistence type="predicted"/>
<comment type="caution">
    <text evidence="1">The sequence shown here is derived from an EMBL/GenBank/DDBJ whole genome shotgun (WGS) entry which is preliminary data.</text>
</comment>
<organism evidence="1">
    <name type="scientific">marine sediment metagenome</name>
    <dbReference type="NCBI Taxonomy" id="412755"/>
    <lineage>
        <taxon>unclassified sequences</taxon>
        <taxon>metagenomes</taxon>
        <taxon>ecological metagenomes</taxon>
    </lineage>
</organism>
<reference evidence="1" key="1">
    <citation type="journal article" date="2014" name="Front. Microbiol.">
        <title>High frequency of phylogenetically diverse reductive dehalogenase-homologous genes in deep subseafloor sedimentary metagenomes.</title>
        <authorList>
            <person name="Kawai M."/>
            <person name="Futagami T."/>
            <person name="Toyoda A."/>
            <person name="Takaki Y."/>
            <person name="Nishi S."/>
            <person name="Hori S."/>
            <person name="Arai W."/>
            <person name="Tsubouchi T."/>
            <person name="Morono Y."/>
            <person name="Uchiyama I."/>
            <person name="Ito T."/>
            <person name="Fujiyama A."/>
            <person name="Inagaki F."/>
            <person name="Takami H."/>
        </authorList>
    </citation>
    <scope>NUCLEOTIDE SEQUENCE</scope>
    <source>
        <strain evidence="1">Expedition CK06-06</strain>
    </source>
</reference>